<protein>
    <submittedName>
        <fullName evidence="7">Solute carrier family 35 member G1</fullName>
    </submittedName>
</protein>
<accession>A0A9Q1BYH1</accession>
<evidence type="ECO:0000256" key="4">
    <source>
        <dbReference type="ARBA" id="ARBA00023136"/>
    </source>
</evidence>
<dbReference type="InterPro" id="IPR000620">
    <property type="entry name" value="EamA_dom"/>
</dbReference>
<feature type="transmembrane region" description="Helical" evidence="5">
    <location>
        <begin position="246"/>
        <end position="266"/>
    </location>
</feature>
<dbReference type="PANTHER" id="PTHR22911:SF6">
    <property type="entry name" value="SOLUTE CARRIER FAMILY 35 MEMBER G1"/>
    <property type="match status" value="1"/>
</dbReference>
<feature type="transmembrane region" description="Helical" evidence="5">
    <location>
        <begin position="187"/>
        <end position="212"/>
    </location>
</feature>
<organism evidence="7 8">
    <name type="scientific">Holothuria leucospilota</name>
    <name type="common">Black long sea cucumber</name>
    <name type="synonym">Mertensiothuria leucospilota</name>
    <dbReference type="NCBI Taxonomy" id="206669"/>
    <lineage>
        <taxon>Eukaryota</taxon>
        <taxon>Metazoa</taxon>
        <taxon>Echinodermata</taxon>
        <taxon>Eleutherozoa</taxon>
        <taxon>Echinozoa</taxon>
        <taxon>Holothuroidea</taxon>
        <taxon>Aspidochirotacea</taxon>
        <taxon>Aspidochirotida</taxon>
        <taxon>Holothuriidae</taxon>
        <taxon>Holothuria</taxon>
    </lineage>
</organism>
<dbReference type="OrthoDB" id="306876at2759"/>
<evidence type="ECO:0000256" key="1">
    <source>
        <dbReference type="ARBA" id="ARBA00004141"/>
    </source>
</evidence>
<evidence type="ECO:0000259" key="6">
    <source>
        <dbReference type="Pfam" id="PF00892"/>
    </source>
</evidence>
<feature type="transmembrane region" description="Helical" evidence="5">
    <location>
        <begin position="122"/>
        <end position="143"/>
    </location>
</feature>
<feature type="transmembrane region" description="Helical" evidence="5">
    <location>
        <begin position="155"/>
        <end position="175"/>
    </location>
</feature>
<keyword evidence="2 5" id="KW-0812">Transmembrane</keyword>
<feature type="transmembrane region" description="Helical" evidence="5">
    <location>
        <begin position="38"/>
        <end position="56"/>
    </location>
</feature>
<feature type="transmembrane region" description="Helical" evidence="5">
    <location>
        <begin position="272"/>
        <end position="290"/>
    </location>
</feature>
<reference evidence="7" key="1">
    <citation type="submission" date="2021-10" db="EMBL/GenBank/DDBJ databases">
        <title>Tropical sea cucumber genome reveals ecological adaptation and Cuvierian tubules defense mechanism.</title>
        <authorList>
            <person name="Chen T."/>
        </authorList>
    </citation>
    <scope>NUCLEOTIDE SEQUENCE</scope>
    <source>
        <strain evidence="7">Nanhai2018</strain>
        <tissue evidence="7">Muscle</tissue>
    </source>
</reference>
<evidence type="ECO:0000313" key="7">
    <source>
        <dbReference type="EMBL" id="KAJ8034806.1"/>
    </source>
</evidence>
<comment type="caution">
    <text evidence="7">The sequence shown here is derived from an EMBL/GenBank/DDBJ whole genome shotgun (WGS) entry which is preliminary data.</text>
</comment>
<gene>
    <name evidence="7" type="ORF">HOLleu_21806</name>
</gene>
<dbReference type="GO" id="GO:0016020">
    <property type="term" value="C:membrane"/>
    <property type="evidence" value="ECO:0007669"/>
    <property type="project" value="UniProtKB-SubCell"/>
</dbReference>
<keyword evidence="4 5" id="KW-0472">Membrane</keyword>
<dbReference type="EMBL" id="JAIZAY010000010">
    <property type="protein sequence ID" value="KAJ8034806.1"/>
    <property type="molecule type" value="Genomic_DNA"/>
</dbReference>
<dbReference type="Gene3D" id="1.10.3730.20">
    <property type="match status" value="1"/>
</dbReference>
<dbReference type="PANTHER" id="PTHR22911">
    <property type="entry name" value="ACYL-MALONYL CONDENSING ENZYME-RELATED"/>
    <property type="match status" value="1"/>
</dbReference>
<dbReference type="SUPFAM" id="SSF103481">
    <property type="entry name" value="Multidrug resistance efflux transporter EmrE"/>
    <property type="match status" value="2"/>
</dbReference>
<comment type="subcellular location">
    <subcellularLocation>
        <location evidence="1">Membrane</location>
        <topology evidence="1">Multi-pass membrane protein</topology>
    </subcellularLocation>
</comment>
<name>A0A9Q1BYH1_HOLLE</name>
<feature type="domain" description="EamA" evidence="6">
    <location>
        <begin position="6"/>
        <end position="138"/>
    </location>
</feature>
<dbReference type="InterPro" id="IPR037185">
    <property type="entry name" value="EmrE-like"/>
</dbReference>
<keyword evidence="8" id="KW-1185">Reference proteome</keyword>
<proteinExistence type="predicted"/>
<dbReference type="AlphaFoldDB" id="A0A9Q1BYH1"/>
<evidence type="ECO:0000313" key="8">
    <source>
        <dbReference type="Proteomes" id="UP001152320"/>
    </source>
</evidence>
<evidence type="ECO:0000256" key="2">
    <source>
        <dbReference type="ARBA" id="ARBA00022692"/>
    </source>
</evidence>
<sequence>MLKFKRGLLFAAFSAAFYSVKNLCMEVVITNDVDPFQMLVMVMPLSTVGSLIWLLSKKIEPPQELTHYLWLLFSGFLFTSFAIFFAFSVQNLDVGDAITVSFTSLIQVGVWSWIVLREPLRLLDLGFAVLAFIGVTFVARPSFIFGTNSRNNTTLLGVCFALVSSVSIALLIVVLRKHQQLGINTFVSIFANSVVTIITSAICCTALQSWIFPAPQEWIFLELAGIAYFIAQSLACCALHYESATVVVITTTLEIVLTFLLQFAFLNVVPEWMSYIGALLIIASCVGMALSPHMCQKREREN</sequence>
<dbReference type="Pfam" id="PF00892">
    <property type="entry name" value="EamA"/>
    <property type="match status" value="2"/>
</dbReference>
<evidence type="ECO:0000256" key="3">
    <source>
        <dbReference type="ARBA" id="ARBA00022989"/>
    </source>
</evidence>
<dbReference type="Proteomes" id="UP001152320">
    <property type="component" value="Chromosome 10"/>
</dbReference>
<feature type="transmembrane region" description="Helical" evidence="5">
    <location>
        <begin position="218"/>
        <end position="239"/>
    </location>
</feature>
<evidence type="ECO:0000256" key="5">
    <source>
        <dbReference type="SAM" id="Phobius"/>
    </source>
</evidence>
<feature type="transmembrane region" description="Helical" evidence="5">
    <location>
        <begin position="94"/>
        <end position="115"/>
    </location>
</feature>
<feature type="domain" description="EamA" evidence="6">
    <location>
        <begin position="156"/>
        <end position="288"/>
    </location>
</feature>
<keyword evidence="3 5" id="KW-1133">Transmembrane helix</keyword>
<feature type="transmembrane region" description="Helical" evidence="5">
    <location>
        <begin position="68"/>
        <end position="88"/>
    </location>
</feature>